<dbReference type="Gene3D" id="1.50.10.10">
    <property type="match status" value="1"/>
</dbReference>
<dbReference type="InterPro" id="IPR001701">
    <property type="entry name" value="Glyco_hydro_9"/>
</dbReference>
<gene>
    <name evidence="10" type="ORF">IFM89_028364</name>
</gene>
<protein>
    <recommendedName>
        <fullName evidence="3">cellulase</fullName>
        <ecNumber evidence="3">3.2.1.4</ecNumber>
    </recommendedName>
</protein>
<keyword evidence="8" id="KW-0624">Polysaccharide degradation</keyword>
<evidence type="ECO:0000259" key="9">
    <source>
        <dbReference type="Pfam" id="PF00759"/>
    </source>
</evidence>
<dbReference type="InterPro" id="IPR008928">
    <property type="entry name" value="6-hairpin_glycosidase_sf"/>
</dbReference>
<evidence type="ECO:0000256" key="8">
    <source>
        <dbReference type="ARBA" id="ARBA00023326"/>
    </source>
</evidence>
<dbReference type="Pfam" id="PF00759">
    <property type="entry name" value="Glyco_hydro_9"/>
    <property type="match status" value="1"/>
</dbReference>
<dbReference type="EC" id="3.2.1.4" evidence="3"/>
<evidence type="ECO:0000256" key="7">
    <source>
        <dbReference type="ARBA" id="ARBA00023295"/>
    </source>
</evidence>
<dbReference type="EMBL" id="JADFTS010000001">
    <property type="protein sequence ID" value="KAF9625978.1"/>
    <property type="molecule type" value="Genomic_DNA"/>
</dbReference>
<feature type="domain" description="Glycoside hydrolase family 9" evidence="9">
    <location>
        <begin position="9"/>
        <end position="97"/>
    </location>
</feature>
<evidence type="ECO:0000256" key="4">
    <source>
        <dbReference type="ARBA" id="ARBA00022801"/>
    </source>
</evidence>
<comment type="caution">
    <text evidence="10">The sequence shown here is derived from an EMBL/GenBank/DDBJ whole genome shotgun (WGS) entry which is preliminary data.</text>
</comment>
<dbReference type="GO" id="GO:0008810">
    <property type="term" value="F:cellulase activity"/>
    <property type="evidence" value="ECO:0007669"/>
    <property type="project" value="UniProtKB-EC"/>
</dbReference>
<evidence type="ECO:0000256" key="2">
    <source>
        <dbReference type="ARBA" id="ARBA00007072"/>
    </source>
</evidence>
<keyword evidence="4" id="KW-0378">Hydrolase</keyword>
<sequence length="108" mass="12062">MTFIIVLMQVFDFADRYRGSYSDSLGVACPFYCSYSGYHDGLLCGASWLHNTSQNSSYLAYIQSNGHTLGADDDDFSFSWDEKQVGTKILLSKILHIFSSTELLGHKG</sequence>
<dbReference type="InterPro" id="IPR012341">
    <property type="entry name" value="6hp_glycosidase-like_sf"/>
</dbReference>
<evidence type="ECO:0000256" key="1">
    <source>
        <dbReference type="ARBA" id="ARBA00000966"/>
    </source>
</evidence>
<dbReference type="SUPFAM" id="SSF48208">
    <property type="entry name" value="Six-hairpin glycosidases"/>
    <property type="match status" value="1"/>
</dbReference>
<proteinExistence type="inferred from homology"/>
<evidence type="ECO:0000256" key="3">
    <source>
        <dbReference type="ARBA" id="ARBA00012601"/>
    </source>
</evidence>
<keyword evidence="11" id="KW-1185">Reference proteome</keyword>
<dbReference type="GO" id="GO:0030245">
    <property type="term" value="P:cellulose catabolic process"/>
    <property type="evidence" value="ECO:0007669"/>
    <property type="project" value="UniProtKB-KW"/>
</dbReference>
<comment type="similarity">
    <text evidence="2">Belongs to the glycosyl hydrolase 9 (cellulase E) family.</text>
</comment>
<accession>A0A835J2M8</accession>
<organism evidence="10 11">
    <name type="scientific">Coptis chinensis</name>
    <dbReference type="NCBI Taxonomy" id="261450"/>
    <lineage>
        <taxon>Eukaryota</taxon>
        <taxon>Viridiplantae</taxon>
        <taxon>Streptophyta</taxon>
        <taxon>Embryophyta</taxon>
        <taxon>Tracheophyta</taxon>
        <taxon>Spermatophyta</taxon>
        <taxon>Magnoliopsida</taxon>
        <taxon>Ranunculales</taxon>
        <taxon>Ranunculaceae</taxon>
        <taxon>Coptidoideae</taxon>
        <taxon>Coptis</taxon>
    </lineage>
</organism>
<evidence type="ECO:0000313" key="11">
    <source>
        <dbReference type="Proteomes" id="UP000631114"/>
    </source>
</evidence>
<reference evidence="10 11" key="1">
    <citation type="submission" date="2020-10" db="EMBL/GenBank/DDBJ databases">
        <title>The Coptis chinensis genome and diversification of protoberbering-type alkaloids.</title>
        <authorList>
            <person name="Wang B."/>
            <person name="Shu S."/>
            <person name="Song C."/>
            <person name="Liu Y."/>
        </authorList>
    </citation>
    <scope>NUCLEOTIDE SEQUENCE [LARGE SCALE GENOMIC DNA]</scope>
    <source>
        <strain evidence="10">HL-2020</strain>
        <tissue evidence="10">Leaf</tissue>
    </source>
</reference>
<dbReference type="OrthoDB" id="1927414at2759"/>
<name>A0A835J2M8_9MAGN</name>
<evidence type="ECO:0000256" key="6">
    <source>
        <dbReference type="ARBA" id="ARBA00023277"/>
    </source>
</evidence>
<comment type="catalytic activity">
    <reaction evidence="1">
        <text>Endohydrolysis of (1-&gt;4)-beta-D-glucosidic linkages in cellulose, lichenin and cereal beta-D-glucans.</text>
        <dbReference type="EC" id="3.2.1.4"/>
    </reaction>
</comment>
<keyword evidence="6" id="KW-0119">Carbohydrate metabolism</keyword>
<evidence type="ECO:0000313" key="10">
    <source>
        <dbReference type="EMBL" id="KAF9625978.1"/>
    </source>
</evidence>
<keyword evidence="5" id="KW-0136">Cellulose degradation</keyword>
<dbReference type="PANTHER" id="PTHR22298">
    <property type="entry name" value="ENDO-1,4-BETA-GLUCANASE"/>
    <property type="match status" value="1"/>
</dbReference>
<keyword evidence="7" id="KW-0326">Glycosidase</keyword>
<dbReference type="AlphaFoldDB" id="A0A835J2M8"/>
<dbReference type="Proteomes" id="UP000631114">
    <property type="component" value="Unassembled WGS sequence"/>
</dbReference>
<evidence type="ECO:0000256" key="5">
    <source>
        <dbReference type="ARBA" id="ARBA00023001"/>
    </source>
</evidence>